<proteinExistence type="predicted"/>
<gene>
    <name evidence="2" type="ORF">AVDCRST_MAG22-1739</name>
</gene>
<feature type="non-terminal residue" evidence="2">
    <location>
        <position position="1"/>
    </location>
</feature>
<feature type="region of interest" description="Disordered" evidence="1">
    <location>
        <begin position="1"/>
        <end position="48"/>
    </location>
</feature>
<feature type="compositionally biased region" description="Basic residues" evidence="1">
    <location>
        <begin position="15"/>
        <end position="28"/>
    </location>
</feature>
<name>A0A6J4PGS3_9ACTN</name>
<accession>A0A6J4PGS3</accession>
<organism evidence="2">
    <name type="scientific">uncultured Rubrobacteraceae bacterium</name>
    <dbReference type="NCBI Taxonomy" id="349277"/>
    <lineage>
        <taxon>Bacteria</taxon>
        <taxon>Bacillati</taxon>
        <taxon>Actinomycetota</taxon>
        <taxon>Rubrobacteria</taxon>
        <taxon>Rubrobacterales</taxon>
        <taxon>Rubrobacteraceae</taxon>
        <taxon>environmental samples</taxon>
    </lineage>
</organism>
<evidence type="ECO:0000313" key="2">
    <source>
        <dbReference type="EMBL" id="CAA9409651.1"/>
    </source>
</evidence>
<sequence length="48" mass="5425">VVYGKRSAVRDPGRRGPHVAPRRRRRRGLRDALRPSQPGGLLPLLQDD</sequence>
<dbReference type="EMBL" id="CADCUV010000073">
    <property type="protein sequence ID" value="CAA9409651.1"/>
    <property type="molecule type" value="Genomic_DNA"/>
</dbReference>
<protein>
    <submittedName>
        <fullName evidence="2">RNA polymerase ECF-type sigma factor</fullName>
    </submittedName>
</protein>
<feature type="compositionally biased region" description="Low complexity" evidence="1">
    <location>
        <begin position="34"/>
        <end position="48"/>
    </location>
</feature>
<reference evidence="2" key="1">
    <citation type="submission" date="2020-02" db="EMBL/GenBank/DDBJ databases">
        <authorList>
            <person name="Meier V. D."/>
        </authorList>
    </citation>
    <scope>NUCLEOTIDE SEQUENCE</scope>
    <source>
        <strain evidence="2">AVDCRST_MAG22</strain>
    </source>
</reference>
<feature type="non-terminal residue" evidence="2">
    <location>
        <position position="48"/>
    </location>
</feature>
<evidence type="ECO:0000256" key="1">
    <source>
        <dbReference type="SAM" id="MobiDB-lite"/>
    </source>
</evidence>
<dbReference type="AlphaFoldDB" id="A0A6J4PGS3"/>